<protein>
    <submittedName>
        <fullName evidence="1">Uncharacterized protein</fullName>
    </submittedName>
</protein>
<evidence type="ECO:0000313" key="1">
    <source>
        <dbReference type="EMBL" id="CAI9150594.1"/>
    </source>
</evidence>
<sequence>MFWVLRVRVKHLDENKVRSLWLPWRRFRGCLEGTGRQAPSPGGVKSFTTFPLPSPCVLMSALLRFPDFNYHHQVGGTTGSPTTITKGLGLLPHGRLEMAPALQVPRRPTSHEEVQAGVMNFGFRCHSFKLPEAVKSQRQADSTWSSVLRLVWARAWCVPRSIGKALSP</sequence>
<proteinExistence type="predicted"/>
<comment type="caution">
    <text evidence="1">The sequence shown here is derived from an EMBL/GenBank/DDBJ whole genome shotgun (WGS) entry which is preliminary data.</text>
</comment>
<dbReference type="Proteomes" id="UP001176941">
    <property type="component" value="Unassembled WGS sequence"/>
</dbReference>
<dbReference type="EMBL" id="CATKSN020000956">
    <property type="protein sequence ID" value="CAI9150594.1"/>
    <property type="molecule type" value="Genomic_DNA"/>
</dbReference>
<gene>
    <name evidence="1" type="ORF">MRATA1EN1_LOCUS32212</name>
</gene>
<keyword evidence="2" id="KW-1185">Reference proteome</keyword>
<evidence type="ECO:0000313" key="2">
    <source>
        <dbReference type="Proteomes" id="UP001176941"/>
    </source>
</evidence>
<name>A0ABN8XNT2_RANTA</name>
<accession>A0ABN8XNT2</accession>
<reference evidence="1" key="1">
    <citation type="submission" date="2023-04" db="EMBL/GenBank/DDBJ databases">
        <authorList>
            <consortium name="ELIXIR-Norway"/>
        </authorList>
    </citation>
    <scope>NUCLEOTIDE SEQUENCE [LARGE SCALE GENOMIC DNA]</scope>
</reference>
<organism evidence="1 2">
    <name type="scientific">Rangifer tarandus platyrhynchus</name>
    <name type="common">Svalbard reindeer</name>
    <dbReference type="NCBI Taxonomy" id="3082113"/>
    <lineage>
        <taxon>Eukaryota</taxon>
        <taxon>Metazoa</taxon>
        <taxon>Chordata</taxon>
        <taxon>Craniata</taxon>
        <taxon>Vertebrata</taxon>
        <taxon>Euteleostomi</taxon>
        <taxon>Mammalia</taxon>
        <taxon>Eutheria</taxon>
        <taxon>Laurasiatheria</taxon>
        <taxon>Artiodactyla</taxon>
        <taxon>Ruminantia</taxon>
        <taxon>Pecora</taxon>
        <taxon>Cervidae</taxon>
        <taxon>Odocoileinae</taxon>
        <taxon>Rangifer</taxon>
    </lineage>
</organism>